<dbReference type="Pfam" id="PF04471">
    <property type="entry name" value="Mrr_cat"/>
    <property type="match status" value="1"/>
</dbReference>
<keyword evidence="1" id="KW-0378">Hydrolase</keyword>
<name>A0ABW4E4B6_9LACO</name>
<proteinExistence type="predicted"/>
<comment type="caution">
    <text evidence="4">The sequence shown here is derived from an EMBL/GenBank/DDBJ whole genome shotgun (WGS) entry which is preliminary data.</text>
</comment>
<sequence>MFHRLLMRAYWLLTGGFVLALVYSFFARQFCDANFKSVLDPAAFGFISVWVVVNAIWVYRHHFQYRDLQMESVDAMEGEEFEHFCGYLLRRNGYKHIRVTQASGDQGIDIIASKQGKTYGFQCKRYTGFVGNKAVQEVWTGHNFYKLDEATVLTNSEFSDSARELADDLGVHLIDRTRLRRMMRRLPS</sequence>
<gene>
    <name evidence="4" type="ORF">ACFQ5J_05915</name>
</gene>
<evidence type="ECO:0000256" key="1">
    <source>
        <dbReference type="ARBA" id="ARBA00022801"/>
    </source>
</evidence>
<organism evidence="4 5">
    <name type="scientific">Lacticaseibacillus baoqingensis</name>
    <dbReference type="NCBI Taxonomy" id="2486013"/>
    <lineage>
        <taxon>Bacteria</taxon>
        <taxon>Bacillati</taxon>
        <taxon>Bacillota</taxon>
        <taxon>Bacilli</taxon>
        <taxon>Lactobacillales</taxon>
        <taxon>Lactobacillaceae</taxon>
        <taxon>Lacticaseibacillus</taxon>
    </lineage>
</organism>
<evidence type="ECO:0000256" key="2">
    <source>
        <dbReference type="SAM" id="Phobius"/>
    </source>
</evidence>
<keyword evidence="4" id="KW-0255">Endonuclease</keyword>
<dbReference type="InterPro" id="IPR052906">
    <property type="entry name" value="Type_IV_Methyl-Rstrct_Enzyme"/>
</dbReference>
<dbReference type="PANTHER" id="PTHR30015:SF6">
    <property type="entry name" value="SLL1429 PROTEIN"/>
    <property type="match status" value="1"/>
</dbReference>
<keyword evidence="5" id="KW-1185">Reference proteome</keyword>
<reference evidence="5" key="1">
    <citation type="journal article" date="2019" name="Int. J. Syst. Evol. Microbiol.">
        <title>The Global Catalogue of Microorganisms (GCM) 10K type strain sequencing project: providing services to taxonomists for standard genome sequencing and annotation.</title>
        <authorList>
            <consortium name="The Broad Institute Genomics Platform"/>
            <consortium name="The Broad Institute Genome Sequencing Center for Infectious Disease"/>
            <person name="Wu L."/>
            <person name="Ma J."/>
        </authorList>
    </citation>
    <scope>NUCLEOTIDE SEQUENCE [LARGE SCALE GENOMIC DNA]</scope>
    <source>
        <strain evidence="5">CCM 8903</strain>
    </source>
</reference>
<feature type="transmembrane region" description="Helical" evidence="2">
    <location>
        <begin position="43"/>
        <end position="60"/>
    </location>
</feature>
<keyword evidence="4" id="KW-0540">Nuclease</keyword>
<evidence type="ECO:0000259" key="3">
    <source>
        <dbReference type="Pfam" id="PF04471"/>
    </source>
</evidence>
<evidence type="ECO:0000313" key="4">
    <source>
        <dbReference type="EMBL" id="MFD1484762.1"/>
    </source>
</evidence>
<dbReference type="SUPFAM" id="SSF52980">
    <property type="entry name" value="Restriction endonuclease-like"/>
    <property type="match status" value="1"/>
</dbReference>
<accession>A0ABW4E4B6</accession>
<protein>
    <submittedName>
        <fullName evidence="4">Restriction endonuclease</fullName>
    </submittedName>
</protein>
<dbReference type="Proteomes" id="UP001597252">
    <property type="component" value="Unassembled WGS sequence"/>
</dbReference>
<dbReference type="PANTHER" id="PTHR30015">
    <property type="entry name" value="MRR RESTRICTION SYSTEM PROTEIN"/>
    <property type="match status" value="1"/>
</dbReference>
<evidence type="ECO:0000313" key="5">
    <source>
        <dbReference type="Proteomes" id="UP001597252"/>
    </source>
</evidence>
<dbReference type="InterPro" id="IPR011335">
    <property type="entry name" value="Restrct_endonuc-II-like"/>
</dbReference>
<dbReference type="Gene3D" id="3.40.1350.10">
    <property type="match status" value="1"/>
</dbReference>
<keyword evidence="2" id="KW-1133">Transmembrane helix</keyword>
<keyword evidence="2" id="KW-0472">Membrane</keyword>
<dbReference type="InterPro" id="IPR011856">
    <property type="entry name" value="tRNA_endonuc-like_dom_sf"/>
</dbReference>
<keyword evidence="2" id="KW-0812">Transmembrane</keyword>
<dbReference type="InterPro" id="IPR007560">
    <property type="entry name" value="Restrct_endonuc_IV_Mrr"/>
</dbReference>
<feature type="domain" description="Restriction endonuclease type IV Mrr" evidence="3">
    <location>
        <begin position="74"/>
        <end position="183"/>
    </location>
</feature>
<dbReference type="GO" id="GO:0004519">
    <property type="term" value="F:endonuclease activity"/>
    <property type="evidence" value="ECO:0007669"/>
    <property type="project" value="UniProtKB-KW"/>
</dbReference>
<dbReference type="RefSeq" id="WP_125753621.1">
    <property type="nucleotide sequence ID" value="NZ_JBHTON010000015.1"/>
</dbReference>
<dbReference type="EMBL" id="JBHTON010000015">
    <property type="protein sequence ID" value="MFD1484762.1"/>
    <property type="molecule type" value="Genomic_DNA"/>
</dbReference>